<dbReference type="AlphaFoldDB" id="A0A934KK85"/>
<gene>
    <name evidence="5 8" type="primary">prmC</name>
    <name evidence="8" type="ORF">JF887_13335</name>
</gene>
<feature type="binding site" evidence="5">
    <location>
        <position position="192"/>
    </location>
    <ligand>
        <name>S-adenosyl-L-methionine</name>
        <dbReference type="ChEBI" id="CHEBI:59789"/>
    </ligand>
</feature>
<dbReference type="InterPro" id="IPR002052">
    <property type="entry name" value="DNA_methylase_N6_adenine_CS"/>
</dbReference>
<comment type="caution">
    <text evidence="8">The sequence shown here is derived from an EMBL/GenBank/DDBJ whole genome shotgun (WGS) entry which is preliminary data.</text>
</comment>
<dbReference type="InterPro" id="IPR007848">
    <property type="entry name" value="Small_mtfrase_dom"/>
</dbReference>
<dbReference type="PANTHER" id="PTHR18895:SF74">
    <property type="entry name" value="MTRF1L RELEASE FACTOR GLUTAMINE METHYLTRANSFERASE"/>
    <property type="match status" value="1"/>
</dbReference>
<feature type="binding site" evidence="5">
    <location>
        <begin position="125"/>
        <end position="129"/>
    </location>
    <ligand>
        <name>S-adenosyl-L-methionine</name>
        <dbReference type="ChEBI" id="CHEBI:59789"/>
    </ligand>
</feature>
<feature type="binding site" evidence="5">
    <location>
        <begin position="192"/>
        <end position="195"/>
    </location>
    <ligand>
        <name>substrate</name>
    </ligand>
</feature>
<dbReference type="CDD" id="cd02440">
    <property type="entry name" value="AdoMet_MTases"/>
    <property type="match status" value="1"/>
</dbReference>
<comment type="catalytic activity">
    <reaction evidence="4 5">
        <text>L-glutaminyl-[peptide chain release factor] + S-adenosyl-L-methionine = N(5)-methyl-L-glutaminyl-[peptide chain release factor] + S-adenosyl-L-homocysteine + H(+)</text>
        <dbReference type="Rhea" id="RHEA:42896"/>
        <dbReference type="Rhea" id="RHEA-COMP:10271"/>
        <dbReference type="Rhea" id="RHEA-COMP:10272"/>
        <dbReference type="ChEBI" id="CHEBI:15378"/>
        <dbReference type="ChEBI" id="CHEBI:30011"/>
        <dbReference type="ChEBI" id="CHEBI:57856"/>
        <dbReference type="ChEBI" id="CHEBI:59789"/>
        <dbReference type="ChEBI" id="CHEBI:61891"/>
        <dbReference type="EC" id="2.1.1.297"/>
    </reaction>
</comment>
<dbReference type="HAMAP" id="MF_02126">
    <property type="entry name" value="RF_methyltr_PrmC"/>
    <property type="match status" value="1"/>
</dbReference>
<reference evidence="8 9" key="1">
    <citation type="submission" date="2020-10" db="EMBL/GenBank/DDBJ databases">
        <title>Ca. Dormibacterota MAGs.</title>
        <authorList>
            <person name="Montgomery K."/>
        </authorList>
    </citation>
    <scope>NUCLEOTIDE SEQUENCE [LARGE SCALE GENOMIC DNA]</scope>
    <source>
        <strain evidence="8">Mitchell_Peninsula_5</strain>
    </source>
</reference>
<evidence type="ECO:0000259" key="7">
    <source>
        <dbReference type="Pfam" id="PF17827"/>
    </source>
</evidence>
<evidence type="ECO:0000256" key="3">
    <source>
        <dbReference type="ARBA" id="ARBA00022691"/>
    </source>
</evidence>
<organism evidence="8 9">
    <name type="scientific">Candidatus Amunia macphersoniae</name>
    <dbReference type="NCBI Taxonomy" id="3127014"/>
    <lineage>
        <taxon>Bacteria</taxon>
        <taxon>Bacillati</taxon>
        <taxon>Candidatus Dormiibacterota</taxon>
        <taxon>Candidatus Dormibacteria</taxon>
        <taxon>Candidatus Aeolococcales</taxon>
        <taxon>Candidatus Aeolococcaceae</taxon>
        <taxon>Candidatus Amunia</taxon>
    </lineage>
</organism>
<name>A0A934KK85_9BACT</name>
<feature type="domain" description="Methyltransferase small" evidence="6">
    <location>
        <begin position="117"/>
        <end position="199"/>
    </location>
</feature>
<dbReference type="InterPro" id="IPR019874">
    <property type="entry name" value="RF_methyltr_PrmC"/>
</dbReference>
<dbReference type="Gene3D" id="3.40.50.150">
    <property type="entry name" value="Vaccinia Virus protein VP39"/>
    <property type="match status" value="1"/>
</dbReference>
<dbReference type="InterPro" id="IPR029063">
    <property type="entry name" value="SAM-dependent_MTases_sf"/>
</dbReference>
<evidence type="ECO:0000256" key="4">
    <source>
        <dbReference type="ARBA" id="ARBA00048391"/>
    </source>
</evidence>
<proteinExistence type="inferred from homology"/>
<dbReference type="NCBIfam" id="TIGR03534">
    <property type="entry name" value="RF_mod_PrmC"/>
    <property type="match status" value="1"/>
</dbReference>
<dbReference type="GO" id="GO:0032259">
    <property type="term" value="P:methylation"/>
    <property type="evidence" value="ECO:0007669"/>
    <property type="project" value="UniProtKB-KW"/>
</dbReference>
<dbReference type="Proteomes" id="UP000614410">
    <property type="component" value="Unassembled WGS sequence"/>
</dbReference>
<dbReference type="GO" id="GO:0003676">
    <property type="term" value="F:nucleic acid binding"/>
    <property type="evidence" value="ECO:0007669"/>
    <property type="project" value="InterPro"/>
</dbReference>
<evidence type="ECO:0000256" key="5">
    <source>
        <dbReference type="HAMAP-Rule" id="MF_02126"/>
    </source>
</evidence>
<dbReference type="Pfam" id="PF17827">
    <property type="entry name" value="PrmC_N"/>
    <property type="match status" value="1"/>
</dbReference>
<dbReference type="InterPro" id="IPR004556">
    <property type="entry name" value="HemK-like"/>
</dbReference>
<feature type="domain" description="Release factor glutamine methyltransferase N-terminal" evidence="7">
    <location>
        <begin position="8"/>
        <end position="76"/>
    </location>
</feature>
<dbReference type="Pfam" id="PF05175">
    <property type="entry name" value="MTS"/>
    <property type="match status" value="1"/>
</dbReference>
<keyword evidence="3 5" id="KW-0949">S-adenosyl-L-methionine</keyword>
<dbReference type="PANTHER" id="PTHR18895">
    <property type="entry name" value="HEMK METHYLTRANSFERASE"/>
    <property type="match status" value="1"/>
</dbReference>
<dbReference type="InterPro" id="IPR040758">
    <property type="entry name" value="PrmC_N"/>
</dbReference>
<dbReference type="GO" id="GO:0102559">
    <property type="term" value="F:peptide chain release factor N(5)-glutamine methyltransferase activity"/>
    <property type="evidence" value="ECO:0007669"/>
    <property type="project" value="UniProtKB-EC"/>
</dbReference>
<feature type="binding site" evidence="5">
    <location>
        <position position="148"/>
    </location>
    <ligand>
        <name>S-adenosyl-L-methionine</name>
        <dbReference type="ChEBI" id="CHEBI:59789"/>
    </ligand>
</feature>
<dbReference type="NCBIfam" id="TIGR00536">
    <property type="entry name" value="hemK_fam"/>
    <property type="match status" value="1"/>
</dbReference>
<comment type="similarity">
    <text evidence="5">Belongs to the protein N5-glutamine methyltransferase family. PrmC subfamily.</text>
</comment>
<evidence type="ECO:0000256" key="2">
    <source>
        <dbReference type="ARBA" id="ARBA00022679"/>
    </source>
</evidence>
<dbReference type="InterPro" id="IPR050320">
    <property type="entry name" value="N5-glutamine_MTase"/>
</dbReference>
<dbReference type="Gene3D" id="1.10.8.10">
    <property type="entry name" value="DNA helicase RuvA subunit, C-terminal domain"/>
    <property type="match status" value="1"/>
</dbReference>
<comment type="function">
    <text evidence="5">Methylates the class 1 translation termination release factors RF1/PrfA and RF2/PrfB on the glutamine residue of the universally conserved GGQ motif.</text>
</comment>
<feature type="binding site" evidence="5">
    <location>
        <position position="177"/>
    </location>
    <ligand>
        <name>S-adenosyl-L-methionine</name>
        <dbReference type="ChEBI" id="CHEBI:59789"/>
    </ligand>
</feature>
<dbReference type="EMBL" id="JAEKNN010000062">
    <property type="protein sequence ID" value="MBJ7610396.1"/>
    <property type="molecule type" value="Genomic_DNA"/>
</dbReference>
<dbReference type="EC" id="2.1.1.297" evidence="5"/>
<accession>A0A934KK85</accession>
<keyword evidence="2 5" id="KW-0808">Transferase</keyword>
<keyword evidence="1 5" id="KW-0489">Methyltransferase</keyword>
<dbReference type="SUPFAM" id="SSF53335">
    <property type="entry name" value="S-adenosyl-L-methionine-dependent methyltransferases"/>
    <property type="match status" value="1"/>
</dbReference>
<dbReference type="PROSITE" id="PS00092">
    <property type="entry name" value="N6_MTASE"/>
    <property type="match status" value="1"/>
</dbReference>
<protein>
    <recommendedName>
        <fullName evidence="5">Release factor glutamine methyltransferase</fullName>
        <shortName evidence="5">RF MTase</shortName>
        <ecNumber evidence="5">2.1.1.297</ecNumber>
    </recommendedName>
    <alternativeName>
        <fullName evidence="5">N5-glutamine methyltransferase PrmC</fullName>
    </alternativeName>
    <alternativeName>
        <fullName evidence="5">Protein-(glutamine-N5) MTase PrmC</fullName>
    </alternativeName>
    <alternativeName>
        <fullName evidence="5">Protein-glutamine N-methyltransferase PrmC</fullName>
    </alternativeName>
</protein>
<evidence type="ECO:0000313" key="9">
    <source>
        <dbReference type="Proteomes" id="UP000614410"/>
    </source>
</evidence>
<evidence type="ECO:0000256" key="1">
    <source>
        <dbReference type="ARBA" id="ARBA00022603"/>
    </source>
</evidence>
<sequence length="292" mass="31076">MRTLMEVVRLSAGYLESHGSSSPRLDAELLAAQALRLRRIDLYLQFDRPLEEAQLGAIRRLVRRRGEGEPVAHITGEREFHGRAFAVSPDVLIPRPETETLVEIALAKARSWAGDGHSLRIADIGTGSGCIAVTLAHELPGAHLVATELSETALDLARSNMARHCVGARVDCVQGSWCSPLAGQVFDMVVSNPPYIASGELAGLARDVREHEPRLALDGGADGLAAYRELLPSIATVLAADGWVALEVDIHAAQEVTDLGVAALGPAVRARAHSDLTGRPRVVVLDRGPAAG</sequence>
<evidence type="ECO:0000313" key="8">
    <source>
        <dbReference type="EMBL" id="MBJ7610396.1"/>
    </source>
</evidence>
<evidence type="ECO:0000259" key="6">
    <source>
        <dbReference type="Pfam" id="PF05175"/>
    </source>
</evidence>